<dbReference type="Pfam" id="PF08843">
    <property type="entry name" value="AbiEii"/>
    <property type="match status" value="1"/>
</dbReference>
<evidence type="ECO:0008006" key="2">
    <source>
        <dbReference type="Google" id="ProtNLM"/>
    </source>
</evidence>
<evidence type="ECO:0000313" key="1">
    <source>
        <dbReference type="EMBL" id="MPM24826.1"/>
    </source>
</evidence>
<dbReference type="InterPro" id="IPR014942">
    <property type="entry name" value="AbiEii"/>
</dbReference>
<reference evidence="1" key="1">
    <citation type="submission" date="2019-08" db="EMBL/GenBank/DDBJ databases">
        <authorList>
            <person name="Kucharzyk K."/>
            <person name="Murdoch R.W."/>
            <person name="Higgins S."/>
            <person name="Loffler F."/>
        </authorList>
    </citation>
    <scope>NUCLEOTIDE SEQUENCE</scope>
</reference>
<gene>
    <name evidence="1" type="ORF">SDC9_71312</name>
</gene>
<name>A0A644Y8D7_9ZZZZ</name>
<dbReference type="EMBL" id="VSSQ01004350">
    <property type="protein sequence ID" value="MPM24826.1"/>
    <property type="molecule type" value="Genomic_DNA"/>
</dbReference>
<proteinExistence type="predicted"/>
<dbReference type="AlphaFoldDB" id="A0A644Y8D7"/>
<accession>A0A644Y8D7</accession>
<organism evidence="1">
    <name type="scientific">bioreactor metagenome</name>
    <dbReference type="NCBI Taxonomy" id="1076179"/>
    <lineage>
        <taxon>unclassified sequences</taxon>
        <taxon>metagenomes</taxon>
        <taxon>ecological metagenomes</taxon>
    </lineage>
</organism>
<protein>
    <recommendedName>
        <fullName evidence="2">Nucleotidyl transferase AbiEii/AbiGii toxin family protein</fullName>
    </recommendedName>
</protein>
<dbReference type="Gene3D" id="3.10.450.620">
    <property type="entry name" value="JHP933, nucleotidyltransferase-like core domain"/>
    <property type="match status" value="1"/>
</dbReference>
<comment type="caution">
    <text evidence="1">The sequence shown here is derived from an EMBL/GenBank/DDBJ whole genome shotgun (WGS) entry which is preliminary data.</text>
</comment>
<sequence length="300" mass="34636">MNNLYKEQVRLLIRILPVIYRNEDFAIHGGTAINLFIKDLPRYSVDVDLTYIPLGPREKSLAEIDKKLATISYQLQRAVPGSHIRAVPNKLLCTLERSTVKIEVNGIKRGIIGPTIELPLCDKAQEEFGMYCKARIVPLEQLYGGKIAAALSRQHPRDLFDYNYMEIDKINWVKRGFIFALLGSDKPFIESLSPNIINQQEALENQFRGMTDIPFTYENYKNAREQLIASINSMLNEEDKGFLVGFEEANPQWKKSVYSDFRDFPSVQWKLLNIYKLKTQNPAKHRQEVNKLKAYFGMNI</sequence>